<dbReference type="HOGENOM" id="CLU_1981532_0_0_1"/>
<evidence type="ECO:0000259" key="4">
    <source>
        <dbReference type="PROSITE" id="PS50048"/>
    </source>
</evidence>
<keyword evidence="6" id="KW-1185">Reference proteome</keyword>
<reference evidence="6" key="2">
    <citation type="submission" date="2013-04" db="EMBL/GenBank/DDBJ databases">
        <title>Genomic mechanisms accounting for the adaptation to parasitism in nematode-trapping fungi.</title>
        <authorList>
            <person name="Ahren D.G."/>
        </authorList>
    </citation>
    <scope>NUCLEOTIDE SEQUENCE [LARGE SCALE GENOMIC DNA]</scope>
    <source>
        <strain evidence="6">CBS 200.50</strain>
    </source>
</reference>
<dbReference type="GO" id="GO:0000981">
    <property type="term" value="F:DNA-binding transcription factor activity, RNA polymerase II-specific"/>
    <property type="evidence" value="ECO:0007669"/>
    <property type="project" value="InterPro"/>
</dbReference>
<evidence type="ECO:0000256" key="3">
    <source>
        <dbReference type="SAM" id="MobiDB-lite"/>
    </source>
</evidence>
<dbReference type="OrthoDB" id="2269373at2759"/>
<evidence type="ECO:0000256" key="2">
    <source>
        <dbReference type="ARBA" id="ARBA00023242"/>
    </source>
</evidence>
<organism evidence="5 6">
    <name type="scientific">Dactylellina haptotyla (strain CBS 200.50)</name>
    <name type="common">Nematode-trapping fungus</name>
    <name type="synonym">Monacrosporium haptotylum</name>
    <dbReference type="NCBI Taxonomy" id="1284197"/>
    <lineage>
        <taxon>Eukaryota</taxon>
        <taxon>Fungi</taxon>
        <taxon>Dikarya</taxon>
        <taxon>Ascomycota</taxon>
        <taxon>Pezizomycotina</taxon>
        <taxon>Orbiliomycetes</taxon>
        <taxon>Orbiliales</taxon>
        <taxon>Orbiliaceae</taxon>
        <taxon>Dactylellina</taxon>
    </lineage>
</organism>
<reference evidence="5 6" key="1">
    <citation type="journal article" date="2013" name="PLoS Genet.">
        <title>Genomic mechanisms accounting for the adaptation to parasitism in nematode-trapping fungi.</title>
        <authorList>
            <person name="Meerupati T."/>
            <person name="Andersson K.M."/>
            <person name="Friman E."/>
            <person name="Kumar D."/>
            <person name="Tunlid A."/>
            <person name="Ahren D."/>
        </authorList>
    </citation>
    <scope>NUCLEOTIDE SEQUENCE [LARGE SCALE GENOMIC DNA]</scope>
    <source>
        <strain evidence="5 6">CBS 200.50</strain>
    </source>
</reference>
<feature type="region of interest" description="Disordered" evidence="3">
    <location>
        <begin position="80"/>
        <end position="126"/>
    </location>
</feature>
<dbReference type="InterPro" id="IPR001138">
    <property type="entry name" value="Zn2Cys6_DnaBD"/>
</dbReference>
<feature type="compositionally biased region" description="Polar residues" evidence="3">
    <location>
        <begin position="107"/>
        <end position="116"/>
    </location>
</feature>
<feature type="domain" description="Zn(2)-C6 fungal-type" evidence="4">
    <location>
        <begin position="16"/>
        <end position="44"/>
    </location>
</feature>
<gene>
    <name evidence="5" type="ORF">H072_10163</name>
</gene>
<dbReference type="STRING" id="1284197.S8A0X7"/>
<comment type="subcellular location">
    <subcellularLocation>
        <location evidence="1">Nucleus</location>
    </subcellularLocation>
</comment>
<dbReference type="CDD" id="cd00067">
    <property type="entry name" value="GAL4"/>
    <property type="match status" value="1"/>
</dbReference>
<evidence type="ECO:0000256" key="1">
    <source>
        <dbReference type="ARBA" id="ARBA00004123"/>
    </source>
</evidence>
<dbReference type="SMART" id="SM00066">
    <property type="entry name" value="GAL4"/>
    <property type="match status" value="1"/>
</dbReference>
<dbReference type="PROSITE" id="PS50048">
    <property type="entry name" value="ZN2_CY6_FUNGAL_2"/>
    <property type="match status" value="1"/>
</dbReference>
<dbReference type="Proteomes" id="UP000015100">
    <property type="component" value="Unassembled WGS sequence"/>
</dbReference>
<dbReference type="AlphaFoldDB" id="S8A0X7"/>
<dbReference type="SUPFAM" id="SSF57701">
    <property type="entry name" value="Zn2/Cys6 DNA-binding domain"/>
    <property type="match status" value="1"/>
</dbReference>
<proteinExistence type="predicted"/>
<dbReference type="PANTHER" id="PTHR31001:SF45">
    <property type="entry name" value="ZN(II)2CYS6 TRANSCRIPTION FACTOR (EUROFUNG)"/>
    <property type="match status" value="1"/>
</dbReference>
<dbReference type="eggNOG" id="ENOG502QYWX">
    <property type="taxonomic scope" value="Eukaryota"/>
</dbReference>
<dbReference type="GO" id="GO:0008270">
    <property type="term" value="F:zinc ion binding"/>
    <property type="evidence" value="ECO:0007669"/>
    <property type="project" value="InterPro"/>
</dbReference>
<dbReference type="GO" id="GO:0005634">
    <property type="term" value="C:nucleus"/>
    <property type="evidence" value="ECO:0007669"/>
    <property type="project" value="UniProtKB-SubCell"/>
</dbReference>
<evidence type="ECO:0000313" key="6">
    <source>
        <dbReference type="Proteomes" id="UP000015100"/>
    </source>
</evidence>
<keyword evidence="2" id="KW-0539">Nucleus</keyword>
<dbReference type="EMBL" id="AQGS01000925">
    <property type="protein sequence ID" value="EPS36324.1"/>
    <property type="molecule type" value="Genomic_DNA"/>
</dbReference>
<dbReference type="Pfam" id="PF00172">
    <property type="entry name" value="Zn_clus"/>
    <property type="match status" value="1"/>
</dbReference>
<dbReference type="OMA" id="CCKIPLM"/>
<evidence type="ECO:0000313" key="5">
    <source>
        <dbReference type="EMBL" id="EPS36324.1"/>
    </source>
</evidence>
<dbReference type="Gene3D" id="4.10.240.10">
    <property type="entry name" value="Zn(2)-C6 fungal-type DNA-binding domain"/>
    <property type="match status" value="1"/>
</dbReference>
<protein>
    <recommendedName>
        <fullName evidence="4">Zn(2)-C6 fungal-type domain-containing protein</fullName>
    </recommendedName>
</protein>
<accession>S8A0X7</accession>
<dbReference type="InterPro" id="IPR036864">
    <property type="entry name" value="Zn2-C6_fun-type_DNA-bd_sf"/>
</dbReference>
<sequence length="126" mass="14475">MSASEQQATKPQRVLACVLCQQRKVKCDRKFPCANCKRARVQCVPATLTPRQRRRRFPEKELIERLQHYENLLRRNDIKFEPLRPSAQDRSSPSEEADEVLVENAVDASSPSTSSEQARKPSKKPL</sequence>
<dbReference type="PANTHER" id="PTHR31001">
    <property type="entry name" value="UNCHARACTERIZED TRANSCRIPTIONAL REGULATORY PROTEIN"/>
    <property type="match status" value="1"/>
</dbReference>
<dbReference type="InterPro" id="IPR050613">
    <property type="entry name" value="Sec_Metabolite_Reg"/>
</dbReference>
<comment type="caution">
    <text evidence="5">The sequence shown here is derived from an EMBL/GenBank/DDBJ whole genome shotgun (WGS) entry which is preliminary data.</text>
</comment>
<name>S8A0X7_DACHA</name>